<name>A0ABM0MBX4_SACKO</name>
<feature type="region of interest" description="Disordered" evidence="2">
    <location>
        <begin position="1"/>
        <end position="30"/>
    </location>
</feature>
<sequence length="566" mass="62450">MGNCSSKRIQPHDSELSCIHSNLDSPGSRKSSFKFKSLLIRREKEEWNCEDGDTSTIAATEDGTDEEGAASSEGVAVSSEEGAVSPSSSNYASGNSPERQQAKDRFDASGGHLIINSTGVSLFIPPNAIDDGRTEEITLTITHKTCYQPQLSEKESVISPVIICGPPGLKFNKQVVLTYPHCVSLRGDKWQMKPLICDTAPDVPTHYDDLRDDANALCFFDEQRCTILVDHFTGYTTSGEPTTCGGSSEPIKIMNIMVFSSLEEDGILKLRIHVINKTDDAIQNVIEEERTMKGKLTHGNKPLLLKTNRKSVQVKIGNIIPVWHVYPDYIQVLSYSNMFQGGGEKCTFIISKDKDAQSDETRFDCVIEMGQVDNQPEENITLVISEAIQCRPIQDKDSLERAVFATSSKTTAAFKFSEVKQLEALDIENDVGTDWRLFAEKILNLTFAEISQIQHKSKSPMSTLISIWESRHINPSMDDFAQLHKFFSDNQMGVAGVIMDHVREHFGVDACDSLLAGIAPSQAAIDQSFRISADVRRRNKAVGFKLKGDVQSISTGDSGFTSSALN</sequence>
<evidence type="ECO:0000313" key="4">
    <source>
        <dbReference type="Proteomes" id="UP000694865"/>
    </source>
</evidence>
<dbReference type="Gene3D" id="1.10.533.10">
    <property type="entry name" value="Death Domain, Fas"/>
    <property type="match status" value="1"/>
</dbReference>
<reference evidence="5" key="1">
    <citation type="submission" date="2025-08" db="UniProtKB">
        <authorList>
            <consortium name="RefSeq"/>
        </authorList>
    </citation>
    <scope>IDENTIFICATION</scope>
    <source>
        <tissue evidence="5">Testes</tissue>
    </source>
</reference>
<dbReference type="Proteomes" id="UP000694865">
    <property type="component" value="Unplaced"/>
</dbReference>
<dbReference type="InterPro" id="IPR033772">
    <property type="entry name" value="UPA"/>
</dbReference>
<feature type="region of interest" description="Disordered" evidence="2">
    <location>
        <begin position="46"/>
        <end position="103"/>
    </location>
</feature>
<feature type="domain" description="ZU5" evidence="3">
    <location>
        <begin position="100"/>
        <end position="241"/>
    </location>
</feature>
<dbReference type="RefSeq" id="XP_006817515.1">
    <property type="nucleotide sequence ID" value="XM_006817452.1"/>
</dbReference>
<keyword evidence="1" id="KW-0217">Developmental protein</keyword>
<dbReference type="GeneID" id="102805311"/>
<keyword evidence="1" id="KW-0675">Receptor</keyword>
<evidence type="ECO:0000313" key="5">
    <source>
        <dbReference type="RefSeq" id="XP_006817515.1"/>
    </source>
</evidence>
<dbReference type="Gene3D" id="2.60.220.30">
    <property type="match status" value="1"/>
</dbReference>
<evidence type="ECO:0000256" key="1">
    <source>
        <dbReference type="RuleBase" id="RU367033"/>
    </source>
</evidence>
<comment type="subcellular location">
    <subcellularLocation>
        <location evidence="1">Cell membrane</location>
        <topology evidence="1">Single-pass type I membrane protein</topology>
    </subcellularLocation>
</comment>
<organism evidence="4 5">
    <name type="scientific">Saccoglossus kowalevskii</name>
    <name type="common">Acorn worm</name>
    <dbReference type="NCBI Taxonomy" id="10224"/>
    <lineage>
        <taxon>Eukaryota</taxon>
        <taxon>Metazoa</taxon>
        <taxon>Hemichordata</taxon>
        <taxon>Enteropneusta</taxon>
        <taxon>Harrimaniidae</taxon>
        <taxon>Saccoglossus</taxon>
    </lineage>
</organism>
<dbReference type="Pfam" id="PF17217">
    <property type="entry name" value="UPA"/>
    <property type="match status" value="1"/>
</dbReference>
<comment type="function">
    <text evidence="1">Receptor for netrin required for axon guidance. Mediates axon repulsion of neuronal growth cones in the developing nervous system upon ligand binding.</text>
</comment>
<feature type="compositionally biased region" description="Polar residues" evidence="2">
    <location>
        <begin position="19"/>
        <end position="29"/>
    </location>
</feature>
<proteinExistence type="inferred from homology"/>
<dbReference type="SMART" id="SM00218">
    <property type="entry name" value="ZU5"/>
    <property type="match status" value="1"/>
</dbReference>
<keyword evidence="1" id="KW-0393">Immunoglobulin domain</keyword>
<comment type="similarity">
    <text evidence="1">Belongs to the unc-5 family.</text>
</comment>
<protein>
    <recommendedName>
        <fullName evidence="1">Netrin receptor UNC5</fullName>
    </recommendedName>
</protein>
<keyword evidence="4" id="KW-1185">Reference proteome</keyword>
<gene>
    <name evidence="5" type="primary">LOC102805311</name>
</gene>
<evidence type="ECO:0000256" key="2">
    <source>
        <dbReference type="SAM" id="MobiDB-lite"/>
    </source>
</evidence>
<dbReference type="InterPro" id="IPR000906">
    <property type="entry name" value="ZU5_dom"/>
</dbReference>
<evidence type="ECO:0000259" key="3">
    <source>
        <dbReference type="PROSITE" id="PS51145"/>
    </source>
</evidence>
<dbReference type="InterPro" id="IPR011029">
    <property type="entry name" value="DEATH-like_dom_sf"/>
</dbReference>
<dbReference type="PANTHER" id="PTHR12582:SF41">
    <property type="entry name" value="UNC5C-LIKE PROTEIN"/>
    <property type="match status" value="1"/>
</dbReference>
<dbReference type="PROSITE" id="PS51145">
    <property type="entry name" value="ZU5"/>
    <property type="match status" value="1"/>
</dbReference>
<accession>A0ABM0MBX4</accession>
<dbReference type="InterPro" id="IPR037936">
    <property type="entry name" value="UNC5A-D"/>
</dbReference>
<feature type="compositionally biased region" description="Low complexity" evidence="2">
    <location>
        <begin position="69"/>
        <end position="97"/>
    </location>
</feature>
<dbReference type="Pfam" id="PF00791">
    <property type="entry name" value="ZU5"/>
    <property type="match status" value="1"/>
</dbReference>
<dbReference type="PANTHER" id="PTHR12582">
    <property type="entry name" value="NETRIN RECEPTOR UNC5"/>
    <property type="match status" value="1"/>
</dbReference>